<dbReference type="AlphaFoldDB" id="A0A1W4XP64"/>
<name>A0A1W4XP64_AGRPL</name>
<dbReference type="PROSITE" id="PS00233">
    <property type="entry name" value="CHIT_BIND_RR_1"/>
    <property type="match status" value="1"/>
</dbReference>
<evidence type="ECO:0000256" key="2">
    <source>
        <dbReference type="PROSITE-ProRule" id="PRU00497"/>
    </source>
</evidence>
<evidence type="ECO:0000313" key="5">
    <source>
        <dbReference type="RefSeq" id="XP_018334185.1"/>
    </source>
</evidence>
<dbReference type="GeneID" id="108743206"/>
<accession>A0A1W4XP64</accession>
<keyword evidence="4" id="KW-1185">Reference proteome</keyword>
<dbReference type="InterPro" id="IPR000618">
    <property type="entry name" value="Insect_cuticle"/>
</dbReference>
<feature type="signal peptide" evidence="3">
    <location>
        <begin position="1"/>
        <end position="19"/>
    </location>
</feature>
<evidence type="ECO:0000256" key="3">
    <source>
        <dbReference type="SAM" id="SignalP"/>
    </source>
</evidence>
<dbReference type="InterPro" id="IPR031311">
    <property type="entry name" value="CHIT_BIND_RR_consensus"/>
</dbReference>
<gene>
    <name evidence="5" type="primary">LOC108743206</name>
</gene>
<dbReference type="PROSITE" id="PS51155">
    <property type="entry name" value="CHIT_BIND_RR_2"/>
    <property type="match status" value="1"/>
</dbReference>
<dbReference type="InParanoid" id="A0A1W4XP64"/>
<dbReference type="Pfam" id="PF00379">
    <property type="entry name" value="Chitin_bind_4"/>
    <property type="match status" value="1"/>
</dbReference>
<sequence length="158" mass="17190">MMMTSQTLVLPLLVAVTIAFPQKDVPIVRYESEGPNPDGSWRWSYEAGNGISAQEQGLIKGAGDEAGPEAQGSFQFTAPEGEQIALQYIANEEGFQPQGAHLPTPPPIPEAIQRSLEWNAAHPEEEQAAAASIQQPVYRPAVQPVVRPNPARSFGRRY</sequence>
<dbReference type="OrthoDB" id="6372059at2759"/>
<dbReference type="PANTHER" id="PTHR10380">
    <property type="entry name" value="CUTICLE PROTEIN"/>
    <property type="match status" value="1"/>
</dbReference>
<organism evidence="4 5">
    <name type="scientific">Agrilus planipennis</name>
    <name type="common">Emerald ash borer</name>
    <name type="synonym">Agrilus marcopoli</name>
    <dbReference type="NCBI Taxonomy" id="224129"/>
    <lineage>
        <taxon>Eukaryota</taxon>
        <taxon>Metazoa</taxon>
        <taxon>Ecdysozoa</taxon>
        <taxon>Arthropoda</taxon>
        <taxon>Hexapoda</taxon>
        <taxon>Insecta</taxon>
        <taxon>Pterygota</taxon>
        <taxon>Neoptera</taxon>
        <taxon>Endopterygota</taxon>
        <taxon>Coleoptera</taxon>
        <taxon>Polyphaga</taxon>
        <taxon>Elateriformia</taxon>
        <taxon>Buprestoidea</taxon>
        <taxon>Buprestidae</taxon>
        <taxon>Agrilinae</taxon>
        <taxon>Agrilus</taxon>
    </lineage>
</organism>
<dbReference type="InterPro" id="IPR050468">
    <property type="entry name" value="Cuticle_Struct_Prot"/>
</dbReference>
<reference evidence="5" key="1">
    <citation type="submission" date="2025-08" db="UniProtKB">
        <authorList>
            <consortium name="RefSeq"/>
        </authorList>
    </citation>
    <scope>IDENTIFICATION</scope>
    <source>
        <tissue evidence="5">Entire body</tissue>
    </source>
</reference>
<keyword evidence="3" id="KW-0732">Signal</keyword>
<feature type="chain" id="PRO_5010720895" evidence="3">
    <location>
        <begin position="20"/>
        <end position="158"/>
    </location>
</feature>
<dbReference type="RefSeq" id="XP_018334185.1">
    <property type="nucleotide sequence ID" value="XM_018478683.1"/>
</dbReference>
<dbReference type="STRING" id="224129.A0A1W4XP64"/>
<proteinExistence type="predicted"/>
<dbReference type="GO" id="GO:0062129">
    <property type="term" value="C:chitin-based extracellular matrix"/>
    <property type="evidence" value="ECO:0007669"/>
    <property type="project" value="TreeGrafter"/>
</dbReference>
<dbReference type="PANTHER" id="PTHR10380:SF241">
    <property type="entry name" value="CUTICULAR PROTEIN 47EG-RELATED"/>
    <property type="match status" value="1"/>
</dbReference>
<protein>
    <submittedName>
        <fullName evidence="5">Endocuticle structural glycoprotein SgAbd-2-like</fullName>
    </submittedName>
</protein>
<evidence type="ECO:0000313" key="4">
    <source>
        <dbReference type="Proteomes" id="UP000192223"/>
    </source>
</evidence>
<evidence type="ECO:0000256" key="1">
    <source>
        <dbReference type="ARBA" id="ARBA00022460"/>
    </source>
</evidence>
<dbReference type="KEGG" id="apln:108743206"/>
<keyword evidence="1 2" id="KW-0193">Cuticle</keyword>
<dbReference type="Proteomes" id="UP000192223">
    <property type="component" value="Unplaced"/>
</dbReference>
<dbReference type="GO" id="GO:0008010">
    <property type="term" value="F:structural constituent of chitin-based larval cuticle"/>
    <property type="evidence" value="ECO:0007669"/>
    <property type="project" value="TreeGrafter"/>
</dbReference>